<dbReference type="EMBL" id="POUA01000585">
    <property type="protein sequence ID" value="PZG21091.1"/>
    <property type="molecule type" value="Genomic_DNA"/>
</dbReference>
<feature type="non-terminal residue" evidence="1">
    <location>
        <position position="98"/>
    </location>
</feature>
<dbReference type="AlphaFoldDB" id="A0A2W2EEY0"/>
<accession>A0A2W2EEY0</accession>
<sequence>MDVHQHLWTPGFIDALRRKHAPPRLDGWTLHLSGEAPYEVDPRHHDIAHRAALEDANDLALVSLSSPLGVEHLPAAEAVPIIDAYHEDALALPRPFRA</sequence>
<dbReference type="GO" id="GO:0016787">
    <property type="term" value="F:hydrolase activity"/>
    <property type="evidence" value="ECO:0007669"/>
    <property type="project" value="UniProtKB-KW"/>
</dbReference>
<reference evidence="1 2" key="1">
    <citation type="submission" date="2018-01" db="EMBL/GenBank/DDBJ databases">
        <title>Draft genome sequence of Sphaerisporangium sp. 7K107.</title>
        <authorList>
            <person name="Sahin N."/>
            <person name="Saygin H."/>
            <person name="Ay H."/>
        </authorList>
    </citation>
    <scope>NUCLEOTIDE SEQUENCE [LARGE SCALE GENOMIC DNA]</scope>
    <source>
        <strain evidence="1 2">7K107</strain>
    </source>
</reference>
<keyword evidence="1" id="KW-0378">Hydrolase</keyword>
<gene>
    <name evidence="1" type="ORF">C1I98_37245</name>
</gene>
<proteinExistence type="predicted"/>
<comment type="caution">
    <text evidence="1">The sequence shown here is derived from an EMBL/GenBank/DDBJ whole genome shotgun (WGS) entry which is preliminary data.</text>
</comment>
<name>A0A2W2EEY0_9ACTN</name>
<dbReference type="Proteomes" id="UP000248544">
    <property type="component" value="Unassembled WGS sequence"/>
</dbReference>
<evidence type="ECO:0000313" key="2">
    <source>
        <dbReference type="Proteomes" id="UP000248544"/>
    </source>
</evidence>
<dbReference type="Gene3D" id="3.20.20.140">
    <property type="entry name" value="Metal-dependent hydrolases"/>
    <property type="match status" value="1"/>
</dbReference>
<protein>
    <submittedName>
        <fullName evidence="1">Amidohydrolase</fullName>
    </submittedName>
</protein>
<keyword evidence="2" id="KW-1185">Reference proteome</keyword>
<evidence type="ECO:0000313" key="1">
    <source>
        <dbReference type="EMBL" id="PZG21091.1"/>
    </source>
</evidence>
<organism evidence="1 2">
    <name type="scientific">Spongiactinospora gelatinilytica</name>
    <dbReference type="NCBI Taxonomy" id="2666298"/>
    <lineage>
        <taxon>Bacteria</taxon>
        <taxon>Bacillati</taxon>
        <taxon>Actinomycetota</taxon>
        <taxon>Actinomycetes</taxon>
        <taxon>Streptosporangiales</taxon>
        <taxon>Streptosporangiaceae</taxon>
        <taxon>Spongiactinospora</taxon>
    </lineage>
</organism>